<gene>
    <name evidence="1" type="ORF">KTC_63770</name>
</gene>
<reference evidence="1" key="1">
    <citation type="submission" date="2018-12" db="EMBL/GenBank/DDBJ databases">
        <title>Novel natural products biosynthetic potential of the class Ktedonobacteria.</title>
        <authorList>
            <person name="Zheng Y."/>
            <person name="Saitou A."/>
            <person name="Wang C.M."/>
            <person name="Toyoda A."/>
            <person name="Minakuchi Y."/>
            <person name="Sekiguchi Y."/>
            <person name="Ueda K."/>
            <person name="Takano H."/>
            <person name="Sakai Y."/>
            <person name="Yokota A."/>
            <person name="Yabe S."/>
        </authorList>
    </citation>
    <scope>NUCLEOTIDE SEQUENCE</scope>
    <source>
        <strain evidence="1">COM3</strain>
    </source>
</reference>
<name>A0A455SVN2_9CHLR</name>
<protein>
    <submittedName>
        <fullName evidence="1">Uncharacterized protein</fullName>
    </submittedName>
</protein>
<accession>A0A455SVN2</accession>
<sequence length="66" mass="7764">MPRFGIHALTMKHIWQQLPMKSTRPPANSPHLKYPWKQLRHQASHNHPFPSFAHLPDTIVVFPYTV</sequence>
<proteinExistence type="predicted"/>
<dbReference type="EMBL" id="AP019376">
    <property type="protein sequence ID" value="BBH91626.1"/>
    <property type="molecule type" value="Genomic_DNA"/>
</dbReference>
<evidence type="ECO:0000313" key="1">
    <source>
        <dbReference type="EMBL" id="BBH91626.1"/>
    </source>
</evidence>
<organism evidence="1">
    <name type="scientific">Thermosporothrix sp. COM3</name>
    <dbReference type="NCBI Taxonomy" id="2490863"/>
    <lineage>
        <taxon>Bacteria</taxon>
        <taxon>Bacillati</taxon>
        <taxon>Chloroflexota</taxon>
        <taxon>Ktedonobacteria</taxon>
        <taxon>Ktedonobacterales</taxon>
        <taxon>Thermosporotrichaceae</taxon>
        <taxon>Thermosporothrix</taxon>
    </lineage>
</organism>
<dbReference type="AlphaFoldDB" id="A0A455SVN2"/>